<dbReference type="SUPFAM" id="SSF52540">
    <property type="entry name" value="P-loop containing nucleoside triphosphate hydrolases"/>
    <property type="match status" value="1"/>
</dbReference>
<evidence type="ECO:0000313" key="3">
    <source>
        <dbReference type="Proteomes" id="UP000323994"/>
    </source>
</evidence>
<protein>
    <submittedName>
        <fullName evidence="2">AAA family ATPase</fullName>
    </submittedName>
</protein>
<dbReference type="Proteomes" id="UP000323994">
    <property type="component" value="Unassembled WGS sequence"/>
</dbReference>
<name>A0A5M8QVW4_9BACT</name>
<dbReference type="InterPro" id="IPR027417">
    <property type="entry name" value="P-loop_NTPase"/>
</dbReference>
<evidence type="ECO:0000313" key="2">
    <source>
        <dbReference type="EMBL" id="KAA6438944.1"/>
    </source>
</evidence>
<dbReference type="PANTHER" id="PTHR13696">
    <property type="entry name" value="P-LOOP CONTAINING NUCLEOSIDE TRIPHOSPHATE HYDROLASE"/>
    <property type="match status" value="1"/>
</dbReference>
<feature type="domain" description="CobQ/CobB/MinD/ParA nucleotide binding" evidence="1">
    <location>
        <begin position="3"/>
        <end position="190"/>
    </location>
</feature>
<reference evidence="2 3" key="1">
    <citation type="submission" date="2019-05" db="EMBL/GenBank/DDBJ databases">
        <authorList>
            <person name="Qu J.-H."/>
        </authorList>
    </citation>
    <scope>NUCLEOTIDE SEQUENCE [LARGE SCALE GENOMIC DNA]</scope>
    <source>
        <strain evidence="2 3">NS28</strain>
    </source>
</reference>
<dbReference type="OrthoDB" id="69313at2"/>
<dbReference type="CDD" id="cd02042">
    <property type="entry name" value="ParAB_family"/>
    <property type="match status" value="1"/>
</dbReference>
<dbReference type="PIRSF" id="PIRSF009320">
    <property type="entry name" value="Nuc_binding_HP_1000"/>
    <property type="match status" value="1"/>
</dbReference>
<proteinExistence type="predicted"/>
<evidence type="ECO:0000259" key="1">
    <source>
        <dbReference type="Pfam" id="PF01656"/>
    </source>
</evidence>
<comment type="caution">
    <text evidence="2">The sequence shown here is derived from an EMBL/GenBank/DDBJ whole genome shotgun (WGS) entry which is preliminary data.</text>
</comment>
<dbReference type="InterPro" id="IPR002586">
    <property type="entry name" value="CobQ/CobB/MinD/ParA_Nub-bd_dom"/>
</dbReference>
<dbReference type="Pfam" id="PF01656">
    <property type="entry name" value="CbiA"/>
    <property type="match status" value="1"/>
</dbReference>
<dbReference type="AlphaFoldDB" id="A0A5M8QVW4"/>
<keyword evidence="3" id="KW-1185">Reference proteome</keyword>
<dbReference type="InterPro" id="IPR050678">
    <property type="entry name" value="DNA_Partitioning_ATPase"/>
</dbReference>
<organism evidence="2 3">
    <name type="scientific">Dyadobacter flavalbus</name>
    <dbReference type="NCBI Taxonomy" id="2579942"/>
    <lineage>
        <taxon>Bacteria</taxon>
        <taxon>Pseudomonadati</taxon>
        <taxon>Bacteroidota</taxon>
        <taxon>Cytophagia</taxon>
        <taxon>Cytophagales</taxon>
        <taxon>Spirosomataceae</taxon>
        <taxon>Dyadobacter</taxon>
    </lineage>
</organism>
<dbReference type="Gene3D" id="3.40.50.300">
    <property type="entry name" value="P-loop containing nucleotide triphosphate hydrolases"/>
    <property type="match status" value="1"/>
</dbReference>
<dbReference type="RefSeq" id="WP_139012840.1">
    <property type="nucleotide sequence ID" value="NZ_VBSN01000040.1"/>
</dbReference>
<dbReference type="PANTHER" id="PTHR13696:SF96">
    <property type="entry name" value="COBQ_COBB_MIND_PARA NUCLEOTIDE BINDING DOMAIN-CONTAINING PROTEIN"/>
    <property type="match status" value="1"/>
</dbReference>
<sequence length="218" mass="24232">MIISISTLKGGVGKSTITQNLAVCLAESGYDVCIVDADTNQSAMQWCEIRERERLADDSIAEIPVFGQTDGAELIKTVKQLNEKFNIILIDGTPSLDKLTSKIILLADLLIIPIVPSVLDVWASVKFLDRYEESQAQKGRKIPAYLLVNQNQNTNLAKEVKEALDSIEIPVLKNSLKNRTAYREAVVKGRGVYEWKDVKAKAEMVTLSNEITKILKKL</sequence>
<gene>
    <name evidence="2" type="ORF">FEM33_15010</name>
</gene>
<accession>A0A5M8QVW4</accession>
<dbReference type="EMBL" id="VBSN01000040">
    <property type="protein sequence ID" value="KAA6438944.1"/>
    <property type="molecule type" value="Genomic_DNA"/>
</dbReference>